<dbReference type="SUPFAM" id="SSF52218">
    <property type="entry name" value="Flavoproteins"/>
    <property type="match status" value="1"/>
</dbReference>
<dbReference type="InterPro" id="IPR029039">
    <property type="entry name" value="Flavoprotein-like_sf"/>
</dbReference>
<evidence type="ECO:0000259" key="3">
    <source>
        <dbReference type="Pfam" id="PF03358"/>
    </source>
</evidence>
<keyword evidence="1" id="KW-0285">Flavoprotein</keyword>
<dbReference type="EMBL" id="FQUW01000007">
    <property type="protein sequence ID" value="SHE61685.1"/>
    <property type="molecule type" value="Genomic_DNA"/>
</dbReference>
<dbReference type="RefSeq" id="WP_073163094.1">
    <property type="nucleotide sequence ID" value="NZ_FQUW01000007.1"/>
</dbReference>
<dbReference type="InterPro" id="IPR005025">
    <property type="entry name" value="FMN_Rdtase-like_dom"/>
</dbReference>
<keyword evidence="2" id="KW-0288">FMN</keyword>
<reference evidence="5" key="1">
    <citation type="submission" date="2016-11" db="EMBL/GenBank/DDBJ databases">
        <authorList>
            <person name="Varghese N."/>
            <person name="Submissions S."/>
        </authorList>
    </citation>
    <scope>NUCLEOTIDE SEQUENCE [LARGE SCALE GENOMIC DNA]</scope>
    <source>
        <strain evidence="5">DSM 11792</strain>
    </source>
</reference>
<dbReference type="Proteomes" id="UP000184196">
    <property type="component" value="Unassembled WGS sequence"/>
</dbReference>
<dbReference type="Pfam" id="PF03358">
    <property type="entry name" value="FMN_red"/>
    <property type="match status" value="1"/>
</dbReference>
<dbReference type="Gene3D" id="3.40.50.360">
    <property type="match status" value="1"/>
</dbReference>
<feature type="domain" description="NADPH-dependent FMN reductase-like" evidence="3">
    <location>
        <begin position="1"/>
        <end position="157"/>
    </location>
</feature>
<gene>
    <name evidence="4" type="ORF">SAMN02745218_00603</name>
</gene>
<evidence type="ECO:0000256" key="2">
    <source>
        <dbReference type="ARBA" id="ARBA00022643"/>
    </source>
</evidence>
<dbReference type="InterPro" id="IPR051796">
    <property type="entry name" value="ISF_SsuE-like"/>
</dbReference>
<name>A0A1M4UYC7_9FIRM</name>
<dbReference type="PANTHER" id="PTHR43278">
    <property type="entry name" value="NAD(P)H-DEPENDENT FMN-CONTAINING OXIDOREDUCTASE YWQN-RELATED"/>
    <property type="match status" value="1"/>
</dbReference>
<organism evidence="4 5">
    <name type="scientific">Desulfofundulus australicus DSM 11792</name>
    <dbReference type="NCBI Taxonomy" id="1121425"/>
    <lineage>
        <taxon>Bacteria</taxon>
        <taxon>Bacillati</taxon>
        <taxon>Bacillota</taxon>
        <taxon>Clostridia</taxon>
        <taxon>Eubacteriales</taxon>
        <taxon>Peptococcaceae</taxon>
        <taxon>Desulfofundulus</taxon>
    </lineage>
</organism>
<dbReference type="AlphaFoldDB" id="A0A1M4UYC7"/>
<keyword evidence="5" id="KW-1185">Reference proteome</keyword>
<evidence type="ECO:0000313" key="5">
    <source>
        <dbReference type="Proteomes" id="UP000184196"/>
    </source>
</evidence>
<evidence type="ECO:0000313" key="4">
    <source>
        <dbReference type="EMBL" id="SHE61685.1"/>
    </source>
</evidence>
<dbReference type="OrthoDB" id="6398207at2"/>
<dbReference type="GO" id="GO:0016491">
    <property type="term" value="F:oxidoreductase activity"/>
    <property type="evidence" value="ECO:0007669"/>
    <property type="project" value="InterPro"/>
</dbReference>
<accession>A0A1M4UYC7</accession>
<dbReference type="PANTHER" id="PTHR43278:SF1">
    <property type="entry name" value="IRON-SULFUR FLAVOPROTEIN MJ1083"/>
    <property type="match status" value="1"/>
</dbReference>
<sequence>MLVLAINGSPRRTGSTAQMLLATREVVEAAGARFNFCQVSEVLAELKVPYCTVCSDPCTGKCFSGTRLEEIFNLMRQADGIIMGSPVYFSTVSSHLKAFWDRTRLLRREKALINVVGGALTVGGSRFGGQETALRTMHDMMLCQGMTVVGDGYLEYDAGHQGACAQDPASEDILGLQRAKILARRVVEVALATRDLRKRSRAAGG</sequence>
<evidence type="ECO:0000256" key="1">
    <source>
        <dbReference type="ARBA" id="ARBA00022630"/>
    </source>
</evidence>
<protein>
    <submittedName>
        <fullName evidence="4">Multimeric flavodoxin WrbA</fullName>
    </submittedName>
</protein>
<proteinExistence type="predicted"/>